<proteinExistence type="predicted"/>
<reference evidence="3 4" key="1">
    <citation type="submission" date="2016-10" db="EMBL/GenBank/DDBJ databases">
        <title>Silvanigrella aquatica sp. nov., isolated from a freshwater lake located in the Black Forest, Germany, description of Silvanigrellaceae fam. nov., Silvanigrellales ord. nov., reclassification of the order Bdellovibrionales in the class Oligoflexia, reclassification of the families Bacteriovoracaceae and Halobacteriovoraceae in the new order Bacteriovoracales ord. nov., and reclassification of the family Pseudobacteriovoracaceae in the order Oligoflexiales.</title>
        <authorList>
            <person name="Hahn M.W."/>
            <person name="Schmidt J."/>
            <person name="Koll U."/>
            <person name="Rohde M."/>
            <person name="Verbag S."/>
            <person name="Pitt A."/>
            <person name="Nakai R."/>
            <person name="Naganuma T."/>
            <person name="Lang E."/>
        </authorList>
    </citation>
    <scope>NUCLEOTIDE SEQUENCE [LARGE SCALE GENOMIC DNA]</scope>
    <source>
        <strain evidence="3 4">MWH-Nonnen-W8red</strain>
    </source>
</reference>
<evidence type="ECO:0000256" key="1">
    <source>
        <dbReference type="ARBA" id="ARBA00022729"/>
    </source>
</evidence>
<evidence type="ECO:0000313" key="3">
    <source>
        <dbReference type="EMBL" id="APJ04210.1"/>
    </source>
</evidence>
<evidence type="ECO:0000313" key="4">
    <source>
        <dbReference type="Proteomes" id="UP000184731"/>
    </source>
</evidence>
<dbReference type="PANTHER" id="PTHR35936">
    <property type="entry name" value="MEMBRANE-BOUND LYTIC MUREIN TRANSGLYCOSYLASE F"/>
    <property type="match status" value="1"/>
</dbReference>
<accession>A0A1L4D1Z6</accession>
<keyword evidence="4" id="KW-1185">Reference proteome</keyword>
<dbReference type="RefSeq" id="WP_148697963.1">
    <property type="nucleotide sequence ID" value="NZ_CP017834.1"/>
</dbReference>
<dbReference type="AlphaFoldDB" id="A0A1L4D1Z6"/>
<sequence>MIFNKFNIKLLILFLFIFNIKYAFCSPKIDCFKKFKIALYNYGYFYSVEKDIGIDKDLALELQKRSHCQIEIINDMPRIRTLKSIEAGFIDFTTSSILTPEREFYSHFIFYNQIKNFALVRKEVKTPSWNVFMENKNLKFGVVRGYKHGTSDEKIEILNKEHRVIDYAEPEQLYEALKKNEVQAILSTTPVYHFQFKKIKNLESKVVIYDWNPQENYVKSGLMLSKKVFYKEQVVQWEKLVNEMISDGTMYKIFRKYLPEKEAKSTMLK</sequence>
<feature type="domain" description="Solute-binding protein family 3/N-terminal" evidence="2">
    <location>
        <begin position="50"/>
        <end position="259"/>
    </location>
</feature>
<dbReference type="PANTHER" id="PTHR35936:SF38">
    <property type="entry name" value="GLUTAMINE-BINDING PERIPLASMIC PROTEIN"/>
    <property type="match status" value="1"/>
</dbReference>
<dbReference type="Gene3D" id="3.40.190.10">
    <property type="entry name" value="Periplasmic binding protein-like II"/>
    <property type="match status" value="2"/>
</dbReference>
<name>A0A1L4D1Z6_9BACT</name>
<gene>
    <name evidence="3" type="ORF">AXG55_09950</name>
</gene>
<dbReference type="STRING" id="1915309.AXG55_09950"/>
<dbReference type="OrthoDB" id="5294143at2"/>
<dbReference type="EMBL" id="CP017834">
    <property type="protein sequence ID" value="APJ04210.1"/>
    <property type="molecule type" value="Genomic_DNA"/>
</dbReference>
<organism evidence="3 4">
    <name type="scientific">Silvanigrella aquatica</name>
    <dbReference type="NCBI Taxonomy" id="1915309"/>
    <lineage>
        <taxon>Bacteria</taxon>
        <taxon>Pseudomonadati</taxon>
        <taxon>Bdellovibrionota</taxon>
        <taxon>Oligoflexia</taxon>
        <taxon>Silvanigrellales</taxon>
        <taxon>Silvanigrellaceae</taxon>
        <taxon>Silvanigrella</taxon>
    </lineage>
</organism>
<protein>
    <recommendedName>
        <fullName evidence="2">Solute-binding protein family 3/N-terminal domain-containing protein</fullName>
    </recommendedName>
</protein>
<dbReference type="KEGG" id="saqi:AXG55_09950"/>
<dbReference type="SUPFAM" id="SSF53850">
    <property type="entry name" value="Periplasmic binding protein-like II"/>
    <property type="match status" value="1"/>
</dbReference>
<dbReference type="Pfam" id="PF00497">
    <property type="entry name" value="SBP_bac_3"/>
    <property type="match status" value="1"/>
</dbReference>
<keyword evidence="1" id="KW-0732">Signal</keyword>
<evidence type="ECO:0000259" key="2">
    <source>
        <dbReference type="Pfam" id="PF00497"/>
    </source>
</evidence>
<dbReference type="InterPro" id="IPR001638">
    <property type="entry name" value="Solute-binding_3/MltF_N"/>
</dbReference>
<dbReference type="Proteomes" id="UP000184731">
    <property type="component" value="Chromosome"/>
</dbReference>